<dbReference type="EMBL" id="CAAALY010251101">
    <property type="protein sequence ID" value="VEL35962.1"/>
    <property type="molecule type" value="Genomic_DNA"/>
</dbReference>
<feature type="domain" description="CLEC16A/TT9 C-terminal" evidence="1">
    <location>
        <begin position="5"/>
        <end position="69"/>
    </location>
</feature>
<gene>
    <name evidence="2" type="ORF">PXEA_LOCUS29402</name>
</gene>
<dbReference type="GO" id="GO:0016197">
    <property type="term" value="P:endosomal transport"/>
    <property type="evidence" value="ECO:0007669"/>
    <property type="project" value="TreeGrafter"/>
</dbReference>
<comment type="caution">
    <text evidence="2">The sequence shown here is derived from an EMBL/GenBank/DDBJ whole genome shotgun (WGS) entry which is preliminary data.</text>
</comment>
<dbReference type="GO" id="GO:1901096">
    <property type="term" value="P:regulation of autophagosome maturation"/>
    <property type="evidence" value="ECO:0007669"/>
    <property type="project" value="TreeGrafter"/>
</dbReference>
<evidence type="ECO:0000259" key="1">
    <source>
        <dbReference type="Pfam" id="PF19439"/>
    </source>
</evidence>
<dbReference type="PANTHER" id="PTHR21481:SF0">
    <property type="entry name" value="PROTEIN CLEC16A"/>
    <property type="match status" value="1"/>
</dbReference>
<reference evidence="2" key="1">
    <citation type="submission" date="2018-11" db="EMBL/GenBank/DDBJ databases">
        <authorList>
            <consortium name="Pathogen Informatics"/>
        </authorList>
    </citation>
    <scope>NUCLEOTIDE SEQUENCE</scope>
</reference>
<evidence type="ECO:0000313" key="2">
    <source>
        <dbReference type="EMBL" id="VEL35962.1"/>
    </source>
</evidence>
<organism evidence="2 3">
    <name type="scientific">Protopolystoma xenopodis</name>
    <dbReference type="NCBI Taxonomy" id="117903"/>
    <lineage>
        <taxon>Eukaryota</taxon>
        <taxon>Metazoa</taxon>
        <taxon>Spiralia</taxon>
        <taxon>Lophotrochozoa</taxon>
        <taxon>Platyhelminthes</taxon>
        <taxon>Monogenea</taxon>
        <taxon>Polyopisthocotylea</taxon>
        <taxon>Polystomatidea</taxon>
        <taxon>Polystomatidae</taxon>
        <taxon>Protopolystoma</taxon>
    </lineage>
</organism>
<dbReference type="GO" id="GO:0005794">
    <property type="term" value="C:Golgi apparatus"/>
    <property type="evidence" value="ECO:0007669"/>
    <property type="project" value="TreeGrafter"/>
</dbReference>
<dbReference type="PANTHER" id="PTHR21481">
    <property type="entry name" value="PROTEIN CLEC16A"/>
    <property type="match status" value="1"/>
</dbReference>
<name>A0A3S5BRB1_9PLAT</name>
<sequence length="393" mass="43148">MLLFCFCNFSSSKSERRYVVIGNQQIVLIEPDSKEFGCGVVTFAGLLQDVEVHCDIVDSRCLYIIVLYPGQLGTHFLSSSRTSPSSSDRAGSNHSDMCHGFYPKQPPFAQIPPTQHMLGSAFSESIFGGSEQLTKAVHQQRQQHHHHISALQPDNLMKTGKPPLIGGRVPLLCAKFMFEDHIRCMAANKQLIRGRENVRRRKLAKIARLLDFPDDVVHDIYPEEFALGVKLPVTEIKTSSVAPAFLSHQAPTTSDHLLISNPLILSGHNALETLSSEKSHGPPTALFLPPHKLTDPTPAKIFGCSTSTASAGKDETMVHPLANDLAINWQLPVSSAPSRDSTISNLLASIRFDGDSDQPVTVIGPEIEYYPSIGLLSEQFLCEHPITANHFNA</sequence>
<feature type="domain" description="CLEC16A/TT9 C-terminal" evidence="1">
    <location>
        <begin position="169"/>
        <end position="213"/>
    </location>
</feature>
<dbReference type="InterPro" id="IPR045820">
    <property type="entry name" value="CLEC16A/TT9_C"/>
</dbReference>
<dbReference type="InterPro" id="IPR039272">
    <property type="entry name" value="CLEC16A/TT9"/>
</dbReference>
<dbReference type="Pfam" id="PF19439">
    <property type="entry name" value="CLEC16A_C"/>
    <property type="match status" value="2"/>
</dbReference>
<dbReference type="Proteomes" id="UP000784294">
    <property type="component" value="Unassembled WGS sequence"/>
</dbReference>
<accession>A0A3S5BRB1</accession>
<dbReference type="AlphaFoldDB" id="A0A3S5BRB1"/>
<dbReference type="OrthoDB" id="6285024at2759"/>
<keyword evidence="3" id="KW-1185">Reference proteome</keyword>
<evidence type="ECO:0000313" key="3">
    <source>
        <dbReference type="Proteomes" id="UP000784294"/>
    </source>
</evidence>
<protein>
    <recommendedName>
        <fullName evidence="1">CLEC16A/TT9 C-terminal domain-containing protein</fullName>
    </recommendedName>
</protein>
<dbReference type="GO" id="GO:0005770">
    <property type="term" value="C:late endosome"/>
    <property type="evidence" value="ECO:0007669"/>
    <property type="project" value="TreeGrafter"/>
</dbReference>
<dbReference type="GO" id="GO:0007034">
    <property type="term" value="P:vacuolar transport"/>
    <property type="evidence" value="ECO:0007669"/>
    <property type="project" value="TreeGrafter"/>
</dbReference>
<proteinExistence type="predicted"/>